<dbReference type="EMBL" id="CALNXI010001005">
    <property type="protein sequence ID" value="CAH3151173.1"/>
    <property type="molecule type" value="Genomic_DNA"/>
</dbReference>
<dbReference type="PANTHER" id="PTHR46880:SF5">
    <property type="entry name" value="DUF4371 DOMAIN-CONTAINING PROTEIN"/>
    <property type="match status" value="1"/>
</dbReference>
<comment type="caution">
    <text evidence="2">The sequence shown here is derived from an EMBL/GenBank/DDBJ whole genome shotgun (WGS) entry which is preliminary data.</text>
</comment>
<reference evidence="2 3" key="1">
    <citation type="submission" date="2022-05" db="EMBL/GenBank/DDBJ databases">
        <authorList>
            <consortium name="Genoscope - CEA"/>
            <person name="William W."/>
        </authorList>
    </citation>
    <scope>NUCLEOTIDE SEQUENCE [LARGE SCALE GENOMIC DNA]</scope>
</reference>
<evidence type="ECO:0000313" key="2">
    <source>
        <dbReference type="EMBL" id="CAH3151173.1"/>
    </source>
</evidence>
<proteinExistence type="predicted"/>
<dbReference type="Proteomes" id="UP001159427">
    <property type="component" value="Unassembled WGS sequence"/>
</dbReference>
<keyword evidence="3" id="KW-1185">Reference proteome</keyword>
<evidence type="ECO:0000256" key="1">
    <source>
        <dbReference type="SAM" id="MobiDB-lite"/>
    </source>
</evidence>
<organism evidence="2 3">
    <name type="scientific">Porites evermanni</name>
    <dbReference type="NCBI Taxonomy" id="104178"/>
    <lineage>
        <taxon>Eukaryota</taxon>
        <taxon>Metazoa</taxon>
        <taxon>Cnidaria</taxon>
        <taxon>Anthozoa</taxon>
        <taxon>Hexacorallia</taxon>
        <taxon>Scleractinia</taxon>
        <taxon>Fungiina</taxon>
        <taxon>Poritidae</taxon>
        <taxon>Porites</taxon>
    </lineage>
</organism>
<name>A0ABN8PY08_9CNID</name>
<feature type="region of interest" description="Disordered" evidence="1">
    <location>
        <begin position="76"/>
        <end position="114"/>
    </location>
</feature>
<evidence type="ECO:0008006" key="4">
    <source>
        <dbReference type="Google" id="ProtNLM"/>
    </source>
</evidence>
<dbReference type="PANTHER" id="PTHR46880">
    <property type="entry name" value="RAS-ASSOCIATING DOMAIN-CONTAINING PROTEIN"/>
    <property type="match status" value="1"/>
</dbReference>
<sequence>MTVLSPCTASCERSFSAMNRIKTSLKTTMQQGTLQDLMTVSSSSEDIKSFDPKPSISNWFLSSKRKRHFVSASCSGHSSIAKGKNDSASGATKIVVEGEEEEEEILPPLPELPE</sequence>
<protein>
    <recommendedName>
        <fullName evidence="4">HAT C-terminal dimerisation domain-containing protein</fullName>
    </recommendedName>
</protein>
<gene>
    <name evidence="2" type="ORF">PEVE_00000323</name>
</gene>
<accession>A0ABN8PY08</accession>
<evidence type="ECO:0000313" key="3">
    <source>
        <dbReference type="Proteomes" id="UP001159427"/>
    </source>
</evidence>